<dbReference type="GO" id="GO:0005886">
    <property type="term" value="C:plasma membrane"/>
    <property type="evidence" value="ECO:0007669"/>
    <property type="project" value="UniProtKB-SubCell"/>
</dbReference>
<evidence type="ECO:0000256" key="10">
    <source>
        <dbReference type="ARBA" id="ARBA00023065"/>
    </source>
</evidence>
<dbReference type="PRINTS" id="PR00335">
    <property type="entry name" value="KUPTAKETRKA"/>
</dbReference>
<keyword evidence="5" id="KW-0997">Cell inner membrane</keyword>
<dbReference type="PROSITE" id="PS51201">
    <property type="entry name" value="RCK_N"/>
    <property type="match status" value="2"/>
</dbReference>
<dbReference type="NCBIfam" id="NF007032">
    <property type="entry name" value="PRK09496.1-4"/>
    <property type="match status" value="1"/>
</dbReference>
<dbReference type="InterPro" id="IPR006036">
    <property type="entry name" value="K_uptake_TrkA"/>
</dbReference>
<keyword evidence="3" id="KW-0813">Transport</keyword>
<keyword evidence="4" id="KW-1003">Cell membrane</keyword>
<feature type="domain" description="RCK N-terminal" evidence="12">
    <location>
        <begin position="240"/>
        <end position="356"/>
    </location>
</feature>
<evidence type="ECO:0000313" key="14">
    <source>
        <dbReference type="EMBL" id="QIZ78199.1"/>
    </source>
</evidence>
<dbReference type="Pfam" id="PF02254">
    <property type="entry name" value="TrkA_N"/>
    <property type="match status" value="2"/>
</dbReference>
<organism evidence="14 15">
    <name type="scientific">Ferrimonas lipolytica</name>
    <dbReference type="NCBI Taxonomy" id="2724191"/>
    <lineage>
        <taxon>Bacteria</taxon>
        <taxon>Pseudomonadati</taxon>
        <taxon>Pseudomonadota</taxon>
        <taxon>Gammaproteobacteria</taxon>
        <taxon>Alteromonadales</taxon>
        <taxon>Ferrimonadaceae</taxon>
        <taxon>Ferrimonas</taxon>
    </lineage>
</organism>
<dbReference type="FunFam" id="3.40.50.720:FF:000042">
    <property type="entry name" value="Trk system potassium transporter TrkA"/>
    <property type="match status" value="1"/>
</dbReference>
<keyword evidence="6" id="KW-0633">Potassium transport</keyword>
<evidence type="ECO:0000256" key="4">
    <source>
        <dbReference type="ARBA" id="ARBA00022475"/>
    </source>
</evidence>
<evidence type="ECO:0000256" key="7">
    <source>
        <dbReference type="ARBA" id="ARBA00022737"/>
    </source>
</evidence>
<keyword evidence="15" id="KW-1185">Reference proteome</keyword>
<dbReference type="InterPro" id="IPR036721">
    <property type="entry name" value="RCK_C_sf"/>
</dbReference>
<comment type="subcellular location">
    <subcellularLocation>
        <location evidence="1">Cell inner membrane</location>
        <topology evidence="1">Peripheral membrane protein</topology>
        <orientation evidence="1">Cytoplasmic side</orientation>
    </subcellularLocation>
</comment>
<evidence type="ECO:0000256" key="5">
    <source>
        <dbReference type="ARBA" id="ARBA00022519"/>
    </source>
</evidence>
<keyword evidence="11" id="KW-0472">Membrane</keyword>
<evidence type="ECO:0000313" key="15">
    <source>
        <dbReference type="Proteomes" id="UP000501602"/>
    </source>
</evidence>
<dbReference type="PANTHER" id="PTHR43833">
    <property type="entry name" value="POTASSIUM CHANNEL PROTEIN 2-RELATED-RELATED"/>
    <property type="match status" value="1"/>
</dbReference>
<reference evidence="14 15" key="1">
    <citation type="submission" date="2020-04" db="EMBL/GenBank/DDBJ databases">
        <title>Ferrimonas sp. S7 isolated from sea water.</title>
        <authorList>
            <person name="Bae S.S."/>
            <person name="Baek K."/>
        </authorList>
    </citation>
    <scope>NUCLEOTIDE SEQUENCE [LARGE SCALE GENOMIC DNA]</scope>
    <source>
        <strain evidence="14 15">S7</strain>
    </source>
</reference>
<keyword evidence="7" id="KW-0677">Repeat</keyword>
<sequence length="466" mass="51219">MKIIILGAGQVGGTLAENLVGENNDITVVDNDMQALSALQDKLDLRVVHGHAGYPYVLRDAGAEDADMVIAVTNSDDTNMVACHLAYTLYGTPTKIARIRSPEFINNRDKLFHNGSADPDARGRFFIDEIIAPEQLVTNYIHRLVEYPGALQVLEFAGGKASLVAVKAYYGGSLVGNALSALKEHMPNIDTRVAAIFRQGRPIHPRGTTVIEADDEVFFVADSKHIRAVMSEMQKLESSYRNILIAGGGNIGMGLARALEPFHDVKLIERDRDRATLLSEYLEDTTVFHGDASDHELLNEEQIDQQDVFIAVTNDDEANIMSALLAKRMGAKKVMVLIQREAYVDLVQDANIDIAISPQQATISALLTHVRQGDINNVYSLRRGAAEAIEAIAHGDPNTSKVVGRQIQEIKLPPGTTIGAIVRKDEVMMAHDKTVIEQDDHVILFLVDKKYIGEVEKLFQPSALFF</sequence>
<evidence type="ECO:0000259" key="12">
    <source>
        <dbReference type="PROSITE" id="PS51201"/>
    </source>
</evidence>
<dbReference type="NCBIfam" id="NF007030">
    <property type="entry name" value="PRK09496.1-1"/>
    <property type="match status" value="1"/>
</dbReference>
<dbReference type="SUPFAM" id="SSF51735">
    <property type="entry name" value="NAD(P)-binding Rossmann-fold domains"/>
    <property type="match status" value="2"/>
</dbReference>
<dbReference type="FunFam" id="3.30.70.1450:FF:000001">
    <property type="entry name" value="Trk system potassium transporter TrkA"/>
    <property type="match status" value="1"/>
</dbReference>
<dbReference type="Pfam" id="PF02080">
    <property type="entry name" value="TrkA_C"/>
    <property type="match status" value="2"/>
</dbReference>
<evidence type="ECO:0000256" key="6">
    <source>
        <dbReference type="ARBA" id="ARBA00022538"/>
    </source>
</evidence>
<evidence type="ECO:0000256" key="1">
    <source>
        <dbReference type="ARBA" id="ARBA00004515"/>
    </source>
</evidence>
<dbReference type="Gene3D" id="3.30.70.1450">
    <property type="entry name" value="Regulator of K+ conductance, C-terminal domain"/>
    <property type="match status" value="2"/>
</dbReference>
<dbReference type="GO" id="GO:0015079">
    <property type="term" value="F:potassium ion transmembrane transporter activity"/>
    <property type="evidence" value="ECO:0007669"/>
    <property type="project" value="InterPro"/>
</dbReference>
<dbReference type="PROSITE" id="PS51202">
    <property type="entry name" value="RCK_C"/>
    <property type="match status" value="2"/>
</dbReference>
<accession>A0A6H1UHU2</accession>
<dbReference type="NCBIfam" id="NF007031">
    <property type="entry name" value="PRK09496.1-2"/>
    <property type="match status" value="1"/>
</dbReference>
<keyword evidence="10" id="KW-0406">Ion transport</keyword>
<feature type="domain" description="RCK C-terminal" evidence="13">
    <location>
        <begin position="376"/>
        <end position="461"/>
    </location>
</feature>
<dbReference type="InterPro" id="IPR003148">
    <property type="entry name" value="RCK_N"/>
</dbReference>
<dbReference type="Gene3D" id="3.40.50.720">
    <property type="entry name" value="NAD(P)-binding Rossmann-like Domain"/>
    <property type="match status" value="2"/>
</dbReference>
<evidence type="ECO:0000256" key="3">
    <source>
        <dbReference type="ARBA" id="ARBA00022448"/>
    </source>
</evidence>
<keyword evidence="9" id="KW-0520">NAD</keyword>
<evidence type="ECO:0000256" key="9">
    <source>
        <dbReference type="ARBA" id="ARBA00023027"/>
    </source>
</evidence>
<dbReference type="SUPFAM" id="SSF116726">
    <property type="entry name" value="TrkA C-terminal domain-like"/>
    <property type="match status" value="2"/>
</dbReference>
<dbReference type="Proteomes" id="UP000501602">
    <property type="component" value="Chromosome"/>
</dbReference>
<evidence type="ECO:0000256" key="11">
    <source>
        <dbReference type="ARBA" id="ARBA00023136"/>
    </source>
</evidence>
<dbReference type="InterPro" id="IPR036291">
    <property type="entry name" value="NAD(P)-bd_dom_sf"/>
</dbReference>
<dbReference type="NCBIfam" id="NF007039">
    <property type="entry name" value="PRK09496.3-2"/>
    <property type="match status" value="1"/>
</dbReference>
<proteinExistence type="predicted"/>
<evidence type="ECO:0000256" key="2">
    <source>
        <dbReference type="ARBA" id="ARBA00017378"/>
    </source>
</evidence>
<keyword evidence="8" id="KW-0630">Potassium</keyword>
<dbReference type="EMBL" id="CP051180">
    <property type="protein sequence ID" value="QIZ78199.1"/>
    <property type="molecule type" value="Genomic_DNA"/>
</dbReference>
<dbReference type="AlphaFoldDB" id="A0A6H1UHU2"/>
<evidence type="ECO:0000259" key="13">
    <source>
        <dbReference type="PROSITE" id="PS51202"/>
    </source>
</evidence>
<dbReference type="InterPro" id="IPR050721">
    <property type="entry name" value="Trk_Ktr_HKT_K-transport"/>
</dbReference>
<feature type="domain" description="RCK N-terminal" evidence="12">
    <location>
        <begin position="1"/>
        <end position="121"/>
    </location>
</feature>
<gene>
    <name evidence="14" type="primary">trkA</name>
    <name evidence="14" type="ORF">HER31_15615</name>
</gene>
<dbReference type="InterPro" id="IPR006037">
    <property type="entry name" value="RCK_C"/>
</dbReference>
<dbReference type="RefSeq" id="WP_168661933.1">
    <property type="nucleotide sequence ID" value="NZ_CP051180.1"/>
</dbReference>
<dbReference type="FunFam" id="3.30.70.1450:FF:000002">
    <property type="entry name" value="Trk system potassium transporter TrkA"/>
    <property type="match status" value="1"/>
</dbReference>
<name>A0A6H1UHU2_9GAMM</name>
<dbReference type="KEGG" id="fes:HER31_15615"/>
<dbReference type="FunFam" id="3.40.50.720:FF:000027">
    <property type="entry name" value="Trk system potassium transporter TrkA"/>
    <property type="match status" value="1"/>
</dbReference>
<dbReference type="PANTHER" id="PTHR43833:SF5">
    <property type="entry name" value="TRK SYSTEM POTASSIUM UPTAKE PROTEIN TRKA"/>
    <property type="match status" value="1"/>
</dbReference>
<protein>
    <recommendedName>
        <fullName evidence="2">Trk system potassium uptake protein TrkA</fullName>
    </recommendedName>
</protein>
<evidence type="ECO:0000256" key="8">
    <source>
        <dbReference type="ARBA" id="ARBA00022958"/>
    </source>
</evidence>
<feature type="domain" description="RCK C-terminal" evidence="13">
    <location>
        <begin position="151"/>
        <end position="235"/>
    </location>
</feature>